<evidence type="ECO:0000313" key="2">
    <source>
        <dbReference type="Proteomes" id="UP000029964"/>
    </source>
</evidence>
<reference evidence="2" key="1">
    <citation type="journal article" date="2014" name="Genome Announc.">
        <title>Genome sequence and annotation of Acremonium chrysogenum, producer of the beta-lactam antibiotic cephalosporin C.</title>
        <authorList>
            <person name="Terfehr D."/>
            <person name="Dahlmann T.A."/>
            <person name="Specht T."/>
            <person name="Zadra I."/>
            <person name="Kuernsteiner H."/>
            <person name="Kueck U."/>
        </authorList>
    </citation>
    <scope>NUCLEOTIDE SEQUENCE [LARGE SCALE GENOMIC DNA]</scope>
    <source>
        <strain evidence="2">ATCC 11550 / CBS 779.69 / DSM 880 / IAM 14645 / JCM 23072 / IMI 49137</strain>
    </source>
</reference>
<dbReference type="Proteomes" id="UP000029964">
    <property type="component" value="Unassembled WGS sequence"/>
</dbReference>
<proteinExistence type="predicted"/>
<sequence>MCTELVAQCDWCLFRRHISWDECRDFLELRKRHVERQIYPMPRPENNCEGVMWRKEHGISFMSARVAVKIQLGACPSSACLSEIFDAIMRKKQARRAVRRHRRVVQHIETVRSEKDAWVRENCSRVPVRRPSGISLLSLGLREQQQQNTDDSEGS</sequence>
<accession>A0A086T837</accession>
<dbReference type="HOGENOM" id="CLU_1694973_0_0_1"/>
<evidence type="ECO:0000313" key="1">
    <source>
        <dbReference type="EMBL" id="KFH45519.1"/>
    </source>
</evidence>
<name>A0A086T837_HAPC1</name>
<dbReference type="AlphaFoldDB" id="A0A086T837"/>
<organism evidence="1 2">
    <name type="scientific">Hapsidospora chrysogenum (strain ATCC 11550 / CBS 779.69 / DSM 880 / IAM 14645 / JCM 23072 / IMI 49137)</name>
    <name type="common">Acremonium chrysogenum</name>
    <dbReference type="NCBI Taxonomy" id="857340"/>
    <lineage>
        <taxon>Eukaryota</taxon>
        <taxon>Fungi</taxon>
        <taxon>Dikarya</taxon>
        <taxon>Ascomycota</taxon>
        <taxon>Pezizomycotina</taxon>
        <taxon>Sordariomycetes</taxon>
        <taxon>Hypocreomycetidae</taxon>
        <taxon>Hypocreales</taxon>
        <taxon>Bionectriaceae</taxon>
        <taxon>Hapsidospora</taxon>
    </lineage>
</organism>
<keyword evidence="2" id="KW-1185">Reference proteome</keyword>
<dbReference type="EMBL" id="JPKY01000031">
    <property type="protein sequence ID" value="KFH45519.1"/>
    <property type="molecule type" value="Genomic_DNA"/>
</dbReference>
<protein>
    <submittedName>
        <fullName evidence="1">Uncharacterized protein</fullName>
    </submittedName>
</protein>
<comment type="caution">
    <text evidence="1">The sequence shown here is derived from an EMBL/GenBank/DDBJ whole genome shotgun (WGS) entry which is preliminary data.</text>
</comment>
<gene>
    <name evidence="1" type="ORF">ACRE_036630</name>
</gene>